<evidence type="ECO:0000313" key="5">
    <source>
        <dbReference type="EMBL" id="SKA90990.1"/>
    </source>
</evidence>
<evidence type="ECO:0000256" key="2">
    <source>
        <dbReference type="ARBA" id="ARBA00023125"/>
    </source>
</evidence>
<dbReference type="SUPFAM" id="SSF47413">
    <property type="entry name" value="lambda repressor-like DNA-binding domains"/>
    <property type="match status" value="1"/>
</dbReference>
<dbReference type="EMBL" id="FUYJ01000001">
    <property type="protein sequence ID" value="SKA90990.1"/>
    <property type="molecule type" value="Genomic_DNA"/>
</dbReference>
<sequence length="333" mass="37961">MKVTMADVAKKAGVSKSTVSQFINNRFEFMAEATKVKIEESIEELGYIPNNMARSLKKKESNTIGIIVANILHTFSNEIIRAIEDVCEEQGVHVFVCNADDDPKKERSYIKMLQAKQVDGLIIFPTVGNEDVYASLRKSNFPIVFLDRKTEGAYYPTIMLDNHKASEIAINQCVKAGKMKIAIVSTSIKRKVVPRIERIEGYKRRMKELNLAYEESWIVATERTKIVEDLDRLWLADERPNAFYAINDLALMELMKFIKKNSLTIPQDVAVIGLDDSPFLEVFTPPITVITQPTFQMGKEAAQLLLKIIQAKDIEDDYEVMRHIPRLLKRESV</sequence>
<dbReference type="Pfam" id="PF13377">
    <property type="entry name" value="Peripla_BP_3"/>
    <property type="match status" value="1"/>
</dbReference>
<dbReference type="PROSITE" id="PS50932">
    <property type="entry name" value="HTH_LACI_2"/>
    <property type="match status" value="1"/>
</dbReference>
<protein>
    <submittedName>
        <fullName evidence="5">Transcriptional regulator, LacI family</fullName>
    </submittedName>
</protein>
<dbReference type="PROSITE" id="PS00356">
    <property type="entry name" value="HTH_LACI_1"/>
    <property type="match status" value="1"/>
</dbReference>
<dbReference type="InterPro" id="IPR028082">
    <property type="entry name" value="Peripla_BP_I"/>
</dbReference>
<dbReference type="GO" id="GO:0000976">
    <property type="term" value="F:transcription cis-regulatory region binding"/>
    <property type="evidence" value="ECO:0007669"/>
    <property type="project" value="TreeGrafter"/>
</dbReference>
<reference evidence="6" key="1">
    <citation type="submission" date="2017-02" db="EMBL/GenBank/DDBJ databases">
        <authorList>
            <person name="Varghese N."/>
            <person name="Submissions S."/>
        </authorList>
    </citation>
    <scope>NUCLEOTIDE SEQUENCE [LARGE SCALE GENOMIC DNA]</scope>
    <source>
        <strain evidence="6">DSM 23966</strain>
    </source>
</reference>
<keyword evidence="6" id="KW-1185">Reference proteome</keyword>
<dbReference type="InterPro" id="IPR010982">
    <property type="entry name" value="Lambda_DNA-bd_dom_sf"/>
</dbReference>
<keyword evidence="2" id="KW-0238">DNA-binding</keyword>
<gene>
    <name evidence="5" type="ORF">SAMN04244570_1059</name>
</gene>
<dbReference type="RefSeq" id="WP_078816801.1">
    <property type="nucleotide sequence ID" value="NZ_FUYJ01000001.1"/>
</dbReference>
<evidence type="ECO:0000313" key="6">
    <source>
        <dbReference type="Proteomes" id="UP000190042"/>
    </source>
</evidence>
<evidence type="ECO:0000259" key="4">
    <source>
        <dbReference type="PROSITE" id="PS50932"/>
    </source>
</evidence>
<dbReference type="Proteomes" id="UP000190042">
    <property type="component" value="Unassembled WGS sequence"/>
</dbReference>
<name>A0A1T4XN40_9BACL</name>
<feature type="domain" description="HTH lacI-type" evidence="4">
    <location>
        <begin position="3"/>
        <end position="58"/>
    </location>
</feature>
<dbReference type="SUPFAM" id="SSF53822">
    <property type="entry name" value="Periplasmic binding protein-like I"/>
    <property type="match status" value="1"/>
</dbReference>
<dbReference type="Pfam" id="PF00356">
    <property type="entry name" value="LacI"/>
    <property type="match status" value="1"/>
</dbReference>
<evidence type="ECO:0000256" key="3">
    <source>
        <dbReference type="ARBA" id="ARBA00023163"/>
    </source>
</evidence>
<dbReference type="Gene3D" id="1.10.260.40">
    <property type="entry name" value="lambda repressor-like DNA-binding domains"/>
    <property type="match status" value="1"/>
</dbReference>
<accession>A0A1T4XN40</accession>
<keyword evidence="1" id="KW-0805">Transcription regulation</keyword>
<keyword evidence="3" id="KW-0804">Transcription</keyword>
<dbReference type="InterPro" id="IPR000843">
    <property type="entry name" value="HTH_LacI"/>
</dbReference>
<dbReference type="CDD" id="cd01392">
    <property type="entry name" value="HTH_LacI"/>
    <property type="match status" value="1"/>
</dbReference>
<dbReference type="SMART" id="SM00354">
    <property type="entry name" value="HTH_LACI"/>
    <property type="match status" value="1"/>
</dbReference>
<dbReference type="InterPro" id="IPR046335">
    <property type="entry name" value="LacI/GalR-like_sensor"/>
</dbReference>
<dbReference type="Gene3D" id="3.40.50.2300">
    <property type="match status" value="2"/>
</dbReference>
<proteinExistence type="predicted"/>
<dbReference type="GO" id="GO:0003700">
    <property type="term" value="F:DNA-binding transcription factor activity"/>
    <property type="evidence" value="ECO:0007669"/>
    <property type="project" value="TreeGrafter"/>
</dbReference>
<dbReference type="AlphaFoldDB" id="A0A1T4XN40"/>
<dbReference type="PRINTS" id="PR00036">
    <property type="entry name" value="HTHLACI"/>
</dbReference>
<dbReference type="CDD" id="cd19977">
    <property type="entry name" value="PBP1_EndR-like"/>
    <property type="match status" value="1"/>
</dbReference>
<dbReference type="PANTHER" id="PTHR30146">
    <property type="entry name" value="LACI-RELATED TRANSCRIPTIONAL REPRESSOR"/>
    <property type="match status" value="1"/>
</dbReference>
<dbReference type="PANTHER" id="PTHR30146:SF109">
    <property type="entry name" value="HTH-TYPE TRANSCRIPTIONAL REGULATOR GALS"/>
    <property type="match status" value="1"/>
</dbReference>
<evidence type="ECO:0000256" key="1">
    <source>
        <dbReference type="ARBA" id="ARBA00023015"/>
    </source>
</evidence>
<organism evidence="5 6">
    <name type="scientific">Sporosarcina newyorkensis</name>
    <dbReference type="NCBI Taxonomy" id="759851"/>
    <lineage>
        <taxon>Bacteria</taxon>
        <taxon>Bacillati</taxon>
        <taxon>Bacillota</taxon>
        <taxon>Bacilli</taxon>
        <taxon>Bacillales</taxon>
        <taxon>Caryophanaceae</taxon>
        <taxon>Sporosarcina</taxon>
    </lineage>
</organism>